<dbReference type="GO" id="GO:0004553">
    <property type="term" value="F:hydrolase activity, hydrolyzing O-glycosyl compounds"/>
    <property type="evidence" value="ECO:0007669"/>
    <property type="project" value="TreeGrafter"/>
</dbReference>
<keyword evidence="2" id="KW-0328">Glycosyltransferase</keyword>
<dbReference type="Gene3D" id="1.50.10.10">
    <property type="match status" value="1"/>
</dbReference>
<dbReference type="GO" id="GO:0030246">
    <property type="term" value="F:carbohydrate binding"/>
    <property type="evidence" value="ECO:0007669"/>
    <property type="project" value="InterPro"/>
</dbReference>
<dbReference type="PIRSF" id="PIRSF036289">
    <property type="entry name" value="Glycosyl_hydrolase_malt_phosph"/>
    <property type="match status" value="1"/>
</dbReference>
<keyword evidence="11" id="KW-1185">Reference proteome</keyword>
<feature type="domain" description="Glycoside hydrolase family 65 C-terminal" evidence="8">
    <location>
        <begin position="750"/>
        <end position="812"/>
    </location>
</feature>
<evidence type="ECO:0000259" key="7">
    <source>
        <dbReference type="Pfam" id="PF03632"/>
    </source>
</evidence>
<dbReference type="AlphaFoldDB" id="A0A401YMK3"/>
<name>A0A401YMK3_9ACTN</name>
<dbReference type="PANTHER" id="PTHR11051:SF8">
    <property type="entry name" value="PROTEIN-GLUCOSYLGALACTOSYLHYDROXYLYSINE GLUCOSIDASE"/>
    <property type="match status" value="1"/>
</dbReference>
<evidence type="ECO:0000256" key="6">
    <source>
        <dbReference type="PIRSR" id="PIRSR036289-51"/>
    </source>
</evidence>
<dbReference type="RefSeq" id="WP_246126731.1">
    <property type="nucleotide sequence ID" value="NZ_BIFH01000019.1"/>
</dbReference>
<evidence type="ECO:0000256" key="3">
    <source>
        <dbReference type="ARBA" id="ARBA00022679"/>
    </source>
</evidence>
<dbReference type="Proteomes" id="UP000286931">
    <property type="component" value="Unassembled WGS sequence"/>
</dbReference>
<evidence type="ECO:0000313" key="11">
    <source>
        <dbReference type="Proteomes" id="UP000286931"/>
    </source>
</evidence>
<organism evidence="10 11">
    <name type="scientific">Embleya hyalina</name>
    <dbReference type="NCBI Taxonomy" id="516124"/>
    <lineage>
        <taxon>Bacteria</taxon>
        <taxon>Bacillati</taxon>
        <taxon>Actinomycetota</taxon>
        <taxon>Actinomycetes</taxon>
        <taxon>Kitasatosporales</taxon>
        <taxon>Streptomycetaceae</taxon>
        <taxon>Embleya</taxon>
    </lineage>
</organism>
<dbReference type="InterPro" id="IPR008928">
    <property type="entry name" value="6-hairpin_glycosidase_sf"/>
</dbReference>
<feature type="binding site" evidence="6">
    <location>
        <begin position="641"/>
        <end position="642"/>
    </location>
    <ligand>
        <name>substrate</name>
    </ligand>
</feature>
<dbReference type="InterPro" id="IPR005196">
    <property type="entry name" value="Glyco_hydro_65_N"/>
</dbReference>
<dbReference type="EMBL" id="BIFH01000019">
    <property type="protein sequence ID" value="GCD95844.1"/>
    <property type="molecule type" value="Genomic_DNA"/>
</dbReference>
<keyword evidence="10" id="KW-0378">Hydrolase</keyword>
<feature type="domain" description="Glycoside hydrolase family 65 N-terminal" evidence="9">
    <location>
        <begin position="34"/>
        <end position="289"/>
    </location>
</feature>
<dbReference type="InterPro" id="IPR012341">
    <property type="entry name" value="6hp_glycosidase-like_sf"/>
</dbReference>
<evidence type="ECO:0000256" key="5">
    <source>
        <dbReference type="PIRSR" id="PIRSR036289-50"/>
    </source>
</evidence>
<dbReference type="InterPro" id="IPR037018">
    <property type="entry name" value="GH65_N"/>
</dbReference>
<dbReference type="InterPro" id="IPR005195">
    <property type="entry name" value="Glyco_hydro_65_M"/>
</dbReference>
<dbReference type="GO" id="GO:0016757">
    <property type="term" value="F:glycosyltransferase activity"/>
    <property type="evidence" value="ECO:0007669"/>
    <property type="project" value="UniProtKB-KW"/>
</dbReference>
<dbReference type="InterPro" id="IPR011013">
    <property type="entry name" value="Gal_mutarotase_sf_dom"/>
</dbReference>
<sequence length="824" mass="92757">MFGTYVPVRAEVVVDPMSGPRRPPAQDPWILAFHGFDTRDEGRREALCALGNGYLVTRGAAPESGADGIHYPGTYLAGAYDRVASTIDGRRVENEDLINCPNWLPLTFRAGGAVAWFGEDPTTRIVSQRLELDLRRGVLTRDALVVDAADRRTRLRQRRLVSLAEPHVAALETVLTPENWSGPLHIRAALDGTVANTGVARYRSLVGRHLTPAGQGAGKEALWLRVQAVGSPLQIAVAARGRLHRDGGTIEAEPEFESPPGRPAQVFTSEAVAGRSVTVEKTVAVYTSRDPALGDPRTAALRTLSRTGSFDTLLHDHAIRWEQLWRRFRTDTEFTDRAGEDNTLHLHLFHTAQTYSEHTVDLDVGMPARGWHGEGYRGHVFWDELFVLRTLNLRTPRISRAVLRYRYRRLDAARRAAADIGLRGAMYPWQSAADGTEQAPSTHLNPMSGRWLPDRTHLQRHVGLAVAYNTWQYYQATGDLDFLDTTGAEMLLEIARFWADIARYDPALERYRIRGVMGPDEYHDAYPWADHPGIDDNTYTNVLASWVLSRALDALDALPGYRRDELTERLDLTHDELDRWHTVARRLHVPFHDGVPSQFAGYERLAELDWRHYRRLYPDNRRLDRILEAEGDSVNRYKASKQADVLMLHYLFPAREIRLLLRRLGYPAGHEMTQRTVDYYRARTVHGSTLSSVVHAWVLARTDRRRSWRFFRDALGGDVHDVQGGTTAEGIHLGAMAGTVDLVQRCYTGLDTRGDVLWLDPCLPARLRRLEVELCYRGHWGVVVEVGRRHVTVSLRPGQSGSVPIGIRGSVVDIPAGGSRTFTL</sequence>
<dbReference type="GO" id="GO:0005975">
    <property type="term" value="P:carbohydrate metabolic process"/>
    <property type="evidence" value="ECO:0007669"/>
    <property type="project" value="InterPro"/>
</dbReference>
<dbReference type="FunFam" id="1.50.10.10:FF:000053">
    <property type="entry name" value="Putative glycosyl hydrolase"/>
    <property type="match status" value="1"/>
</dbReference>
<feature type="domain" description="Glycoside hydrolase family 65 central catalytic" evidence="7">
    <location>
        <begin position="346"/>
        <end position="740"/>
    </location>
</feature>
<dbReference type="Gene3D" id="2.70.98.40">
    <property type="entry name" value="Glycoside hydrolase, family 65, N-terminal domain"/>
    <property type="match status" value="1"/>
</dbReference>
<evidence type="ECO:0000313" key="10">
    <source>
        <dbReference type="EMBL" id="GCD95844.1"/>
    </source>
</evidence>
<gene>
    <name evidence="10" type="ORF">EHYA_03528</name>
</gene>
<dbReference type="InterPro" id="IPR017045">
    <property type="entry name" value="Malt_Pase/Glycosyl_Hdrlase"/>
</dbReference>
<dbReference type="Gene3D" id="2.60.420.10">
    <property type="entry name" value="Maltose phosphorylase, domain 3"/>
    <property type="match status" value="1"/>
</dbReference>
<dbReference type="SUPFAM" id="SSF48208">
    <property type="entry name" value="Six-hairpin glycosidases"/>
    <property type="match status" value="1"/>
</dbReference>
<keyword evidence="4" id="KW-0326">Glycosidase</keyword>
<protein>
    <submittedName>
        <fullName evidence="10">Family 65 glycosyl hydrolase</fullName>
    </submittedName>
</protein>
<dbReference type="PANTHER" id="PTHR11051">
    <property type="entry name" value="GLYCOSYL HYDROLASE-RELATED"/>
    <property type="match status" value="1"/>
</dbReference>
<accession>A0A401YMK3</accession>
<comment type="similarity">
    <text evidence="1">Belongs to the glycosyl hydrolase 65 family.</text>
</comment>
<keyword evidence="3" id="KW-0808">Transferase</keyword>
<evidence type="ECO:0000256" key="2">
    <source>
        <dbReference type="ARBA" id="ARBA00022676"/>
    </source>
</evidence>
<evidence type="ECO:0000259" key="8">
    <source>
        <dbReference type="Pfam" id="PF03633"/>
    </source>
</evidence>
<reference evidence="10 11" key="1">
    <citation type="submission" date="2018-12" db="EMBL/GenBank/DDBJ databases">
        <title>Draft genome sequence of Embleya hyalina NBRC 13850T.</title>
        <authorList>
            <person name="Komaki H."/>
            <person name="Hosoyama A."/>
            <person name="Kimura A."/>
            <person name="Ichikawa N."/>
            <person name="Tamura T."/>
        </authorList>
    </citation>
    <scope>NUCLEOTIDE SEQUENCE [LARGE SCALE GENOMIC DNA]</scope>
    <source>
        <strain evidence="10 11">NBRC 13850</strain>
    </source>
</reference>
<feature type="active site" description="Proton donor" evidence="5">
    <location>
        <position position="521"/>
    </location>
</feature>
<feature type="binding site" evidence="6">
    <location>
        <begin position="382"/>
        <end position="383"/>
    </location>
    <ligand>
        <name>substrate</name>
    </ligand>
</feature>
<evidence type="ECO:0000256" key="1">
    <source>
        <dbReference type="ARBA" id="ARBA00006768"/>
    </source>
</evidence>
<dbReference type="Pfam" id="PF03632">
    <property type="entry name" value="Glyco_hydro_65m"/>
    <property type="match status" value="1"/>
</dbReference>
<evidence type="ECO:0000256" key="4">
    <source>
        <dbReference type="ARBA" id="ARBA00023295"/>
    </source>
</evidence>
<evidence type="ECO:0000259" key="9">
    <source>
        <dbReference type="Pfam" id="PF03636"/>
    </source>
</evidence>
<comment type="caution">
    <text evidence="10">The sequence shown here is derived from an EMBL/GenBank/DDBJ whole genome shotgun (WGS) entry which is preliminary data.</text>
</comment>
<dbReference type="Pfam" id="PF03636">
    <property type="entry name" value="Glyco_hydro_65N"/>
    <property type="match status" value="1"/>
</dbReference>
<dbReference type="Pfam" id="PF03633">
    <property type="entry name" value="Glyco_hydro_65C"/>
    <property type="match status" value="1"/>
</dbReference>
<dbReference type="InterPro" id="IPR005194">
    <property type="entry name" value="Glyco_hydro_65_C"/>
</dbReference>
<proteinExistence type="inferred from homology"/>
<dbReference type="SUPFAM" id="SSF74650">
    <property type="entry name" value="Galactose mutarotase-like"/>
    <property type="match status" value="1"/>
</dbReference>